<comment type="caution">
    <text evidence="1">The sequence shown here is derived from an EMBL/GenBank/DDBJ whole genome shotgun (WGS) entry which is preliminary data.</text>
</comment>
<organism evidence="1 2">
    <name type="scientific">Riccia fluitans</name>
    <dbReference type="NCBI Taxonomy" id="41844"/>
    <lineage>
        <taxon>Eukaryota</taxon>
        <taxon>Viridiplantae</taxon>
        <taxon>Streptophyta</taxon>
        <taxon>Embryophyta</taxon>
        <taxon>Marchantiophyta</taxon>
        <taxon>Marchantiopsida</taxon>
        <taxon>Marchantiidae</taxon>
        <taxon>Marchantiales</taxon>
        <taxon>Ricciaceae</taxon>
        <taxon>Riccia</taxon>
    </lineage>
</organism>
<evidence type="ECO:0000313" key="2">
    <source>
        <dbReference type="Proteomes" id="UP001605036"/>
    </source>
</evidence>
<keyword evidence="2" id="KW-1185">Reference proteome</keyword>
<sequence length="97" mass="11236">MWVGEASGRKLLDKKTTVNFNEWGVRLQNLGRETSKLFEAFHVDVASVTMETMARNMEQSFAPPPVVEIDIQPWKEMMKNLINLLMAKQKKNREVVE</sequence>
<dbReference type="AlphaFoldDB" id="A0ABD1ZAM1"/>
<proteinExistence type="predicted"/>
<accession>A0ABD1ZAM1</accession>
<name>A0ABD1ZAM1_9MARC</name>
<evidence type="ECO:0000313" key="1">
    <source>
        <dbReference type="EMBL" id="KAL2644856.1"/>
    </source>
</evidence>
<reference evidence="1 2" key="1">
    <citation type="submission" date="2024-09" db="EMBL/GenBank/DDBJ databases">
        <title>Chromosome-scale assembly of Riccia fluitans.</title>
        <authorList>
            <person name="Paukszto L."/>
            <person name="Sawicki J."/>
            <person name="Karawczyk K."/>
            <person name="Piernik-Szablinska J."/>
            <person name="Szczecinska M."/>
            <person name="Mazdziarz M."/>
        </authorList>
    </citation>
    <scope>NUCLEOTIDE SEQUENCE [LARGE SCALE GENOMIC DNA]</scope>
    <source>
        <strain evidence="1">Rf_01</strain>
        <tissue evidence="1">Aerial parts of the thallus</tissue>
    </source>
</reference>
<protein>
    <submittedName>
        <fullName evidence="1">Uncharacterized protein</fullName>
    </submittedName>
</protein>
<dbReference type="EMBL" id="JBHFFA010000002">
    <property type="protein sequence ID" value="KAL2644856.1"/>
    <property type="molecule type" value="Genomic_DNA"/>
</dbReference>
<dbReference type="Proteomes" id="UP001605036">
    <property type="component" value="Unassembled WGS sequence"/>
</dbReference>
<gene>
    <name evidence="1" type="ORF">R1flu_012443</name>
</gene>